<dbReference type="AlphaFoldDB" id="A0A0G1Q868"/>
<dbReference type="Proteomes" id="UP000034696">
    <property type="component" value="Unassembled WGS sequence"/>
</dbReference>
<proteinExistence type="predicted"/>
<accession>A0A0G1Q868</accession>
<dbReference type="EMBL" id="LCKT01000009">
    <property type="protein sequence ID" value="KKU04785.1"/>
    <property type="molecule type" value="Genomic_DNA"/>
</dbReference>
<evidence type="ECO:0000313" key="2">
    <source>
        <dbReference type="Proteomes" id="UP000034696"/>
    </source>
</evidence>
<reference evidence="1 2" key="1">
    <citation type="journal article" date="2015" name="Nature">
        <title>rRNA introns, odd ribosomes, and small enigmatic genomes across a large radiation of phyla.</title>
        <authorList>
            <person name="Brown C.T."/>
            <person name="Hug L.A."/>
            <person name="Thomas B.C."/>
            <person name="Sharon I."/>
            <person name="Castelle C.J."/>
            <person name="Singh A."/>
            <person name="Wilkins M.J."/>
            <person name="Williams K.H."/>
            <person name="Banfield J.F."/>
        </authorList>
    </citation>
    <scope>NUCLEOTIDE SEQUENCE [LARGE SCALE GENOMIC DNA]</scope>
</reference>
<sequence length="69" mass="7945">MDYTDESEIETFKVGSTVPTDGFYICVPCGSKKYLKTGERFSSCLTCMGKEKRFFRRGLELWERITGSK</sequence>
<protein>
    <submittedName>
        <fullName evidence="1">Uncharacterized protein</fullName>
    </submittedName>
</protein>
<evidence type="ECO:0000313" key="1">
    <source>
        <dbReference type="EMBL" id="KKU04785.1"/>
    </source>
</evidence>
<gene>
    <name evidence="1" type="ORF">UX06_C0009G0016</name>
</gene>
<organism evidence="1 2">
    <name type="scientific">Candidatus Giovannonibacteria bacterium GW2011_GWA2_45_21</name>
    <dbReference type="NCBI Taxonomy" id="1618649"/>
    <lineage>
        <taxon>Bacteria</taxon>
        <taxon>Candidatus Giovannoniibacteriota</taxon>
    </lineage>
</organism>
<name>A0A0G1Q868_9BACT</name>
<comment type="caution">
    <text evidence="1">The sequence shown here is derived from an EMBL/GenBank/DDBJ whole genome shotgun (WGS) entry which is preliminary data.</text>
</comment>